<feature type="domain" description="Response regulatory" evidence="2">
    <location>
        <begin position="3"/>
        <end position="118"/>
    </location>
</feature>
<dbReference type="InterPro" id="IPR003607">
    <property type="entry name" value="HD/PDEase_dom"/>
</dbReference>
<dbReference type="SUPFAM" id="SSF52172">
    <property type="entry name" value="CheY-like"/>
    <property type="match status" value="1"/>
</dbReference>
<organism evidence="4 5">
    <name type="scientific">Aeoliella mucimassa</name>
    <dbReference type="NCBI Taxonomy" id="2527972"/>
    <lineage>
        <taxon>Bacteria</taxon>
        <taxon>Pseudomonadati</taxon>
        <taxon>Planctomycetota</taxon>
        <taxon>Planctomycetia</taxon>
        <taxon>Pirellulales</taxon>
        <taxon>Lacipirellulaceae</taxon>
        <taxon>Aeoliella</taxon>
    </lineage>
</organism>
<proteinExistence type="predicted"/>
<evidence type="ECO:0000256" key="1">
    <source>
        <dbReference type="PROSITE-ProRule" id="PRU00169"/>
    </source>
</evidence>
<protein>
    <submittedName>
        <fullName evidence="4">Transcriptional regulatory protein ZraR</fullName>
    </submittedName>
</protein>
<feature type="domain" description="HDOD" evidence="3">
    <location>
        <begin position="139"/>
        <end position="336"/>
    </location>
</feature>
<dbReference type="PROSITE" id="PS51833">
    <property type="entry name" value="HDOD"/>
    <property type="match status" value="1"/>
</dbReference>
<evidence type="ECO:0000313" key="4">
    <source>
        <dbReference type="EMBL" id="QDU54202.1"/>
    </source>
</evidence>
<dbReference type="InterPro" id="IPR011006">
    <property type="entry name" value="CheY-like_superfamily"/>
</dbReference>
<feature type="modified residue" description="4-aspartylphosphate" evidence="1">
    <location>
        <position position="54"/>
    </location>
</feature>
<dbReference type="PROSITE" id="PS50110">
    <property type="entry name" value="RESPONSE_REGULATORY"/>
    <property type="match status" value="1"/>
</dbReference>
<dbReference type="InterPro" id="IPR014626">
    <property type="entry name" value="Sig_transdc_resp-reg_put"/>
</dbReference>
<keyword evidence="5" id="KW-1185">Reference proteome</keyword>
<dbReference type="Gene3D" id="1.10.3210.10">
    <property type="entry name" value="Hypothetical protein af1432"/>
    <property type="match status" value="1"/>
</dbReference>
<dbReference type="SMART" id="SM00471">
    <property type="entry name" value="HDc"/>
    <property type="match status" value="1"/>
</dbReference>
<evidence type="ECO:0000259" key="2">
    <source>
        <dbReference type="PROSITE" id="PS50110"/>
    </source>
</evidence>
<dbReference type="PANTHER" id="PTHR33525">
    <property type="match status" value="1"/>
</dbReference>
<dbReference type="PIRSF" id="PIRSF036883">
    <property type="entry name" value="RR_HD-GYP_mod"/>
    <property type="match status" value="1"/>
</dbReference>
<dbReference type="InterPro" id="IPR001789">
    <property type="entry name" value="Sig_transdc_resp-reg_receiver"/>
</dbReference>
<dbReference type="EMBL" id="CP036278">
    <property type="protein sequence ID" value="QDU54202.1"/>
    <property type="molecule type" value="Genomic_DNA"/>
</dbReference>
<accession>A0A518AHK6</accession>
<reference evidence="4 5" key="1">
    <citation type="submission" date="2019-02" db="EMBL/GenBank/DDBJ databases">
        <title>Deep-cultivation of Planctomycetes and their phenomic and genomic characterization uncovers novel biology.</title>
        <authorList>
            <person name="Wiegand S."/>
            <person name="Jogler M."/>
            <person name="Boedeker C."/>
            <person name="Pinto D."/>
            <person name="Vollmers J."/>
            <person name="Rivas-Marin E."/>
            <person name="Kohn T."/>
            <person name="Peeters S.H."/>
            <person name="Heuer A."/>
            <person name="Rast P."/>
            <person name="Oberbeckmann S."/>
            <person name="Bunk B."/>
            <person name="Jeske O."/>
            <person name="Meyerdierks A."/>
            <person name="Storesund J.E."/>
            <person name="Kallscheuer N."/>
            <person name="Luecker S."/>
            <person name="Lage O.M."/>
            <person name="Pohl T."/>
            <person name="Merkel B.J."/>
            <person name="Hornburger P."/>
            <person name="Mueller R.-W."/>
            <person name="Bruemmer F."/>
            <person name="Labrenz M."/>
            <person name="Spormann A.M."/>
            <person name="Op den Camp H."/>
            <person name="Overmann J."/>
            <person name="Amann R."/>
            <person name="Jetten M.S.M."/>
            <person name="Mascher T."/>
            <person name="Medema M.H."/>
            <person name="Devos D.P."/>
            <person name="Kaster A.-K."/>
            <person name="Ovreas L."/>
            <person name="Rohde M."/>
            <person name="Galperin M.Y."/>
            <person name="Jogler C."/>
        </authorList>
    </citation>
    <scope>NUCLEOTIDE SEQUENCE [LARGE SCALE GENOMIC DNA]</scope>
    <source>
        <strain evidence="4 5">Pan181</strain>
    </source>
</reference>
<dbReference type="Pfam" id="PF00072">
    <property type="entry name" value="Response_reg"/>
    <property type="match status" value="1"/>
</dbReference>
<evidence type="ECO:0000313" key="5">
    <source>
        <dbReference type="Proteomes" id="UP000315750"/>
    </source>
</evidence>
<dbReference type="GO" id="GO:0000160">
    <property type="term" value="P:phosphorelay signal transduction system"/>
    <property type="evidence" value="ECO:0007669"/>
    <property type="project" value="InterPro"/>
</dbReference>
<dbReference type="Gene3D" id="3.40.50.2300">
    <property type="match status" value="1"/>
</dbReference>
<dbReference type="CDD" id="cd00077">
    <property type="entry name" value="HDc"/>
    <property type="match status" value="1"/>
</dbReference>
<dbReference type="SUPFAM" id="SSF109604">
    <property type="entry name" value="HD-domain/PDEase-like"/>
    <property type="match status" value="1"/>
</dbReference>
<dbReference type="PANTHER" id="PTHR33525:SF3">
    <property type="entry name" value="RIBONUCLEASE Y"/>
    <property type="match status" value="1"/>
</dbReference>
<name>A0A518AHK6_9BACT</name>
<keyword evidence="1" id="KW-0597">Phosphoprotein</keyword>
<dbReference type="InterPro" id="IPR052340">
    <property type="entry name" value="RNase_Y/CdgJ"/>
</dbReference>
<dbReference type="AlphaFoldDB" id="A0A518AHK6"/>
<dbReference type="RefSeq" id="WP_197528820.1">
    <property type="nucleotide sequence ID" value="NZ_CP036278.1"/>
</dbReference>
<evidence type="ECO:0000259" key="3">
    <source>
        <dbReference type="PROSITE" id="PS51833"/>
    </source>
</evidence>
<dbReference type="KEGG" id="amuc:Pan181_03820"/>
<dbReference type="SMART" id="SM00448">
    <property type="entry name" value="REC"/>
    <property type="match status" value="1"/>
</dbReference>
<gene>
    <name evidence="4" type="primary">zraR_3</name>
    <name evidence="4" type="ORF">Pan181_03820</name>
</gene>
<dbReference type="InterPro" id="IPR013976">
    <property type="entry name" value="HDOD"/>
</dbReference>
<sequence length="399" mass="43967">MTDILFVDDQPEELADLEKSLRKFRQDWYMEFAQGGAEALKMIKARGYDAVVTDLDMPDVSGPALLKEVQKYSPQTVRILLSYRRERTQAVESTSVAHQHLAKPCDVDLLEMAINDALALRYHMDSHAIRDLVGRVDHLPTLPDTYLKLVEELDSPQSSLARVGDIVRNDVAITAKILQLVNSSYFGLPVHVSDISHAVALLGVNVVKPLVLSSGLFEQFSPGSLGQFSLPTLIEHSAEVAMASRCISQLEGAVTEDCDDAFMAGMLHDLGQVVLASNFTAQYDELRAHALETETPLHELELAEFQASHADLGAYLLGLWGLPASIVEAIVWHHTPYHSTHDRFTPLAAVHAAECLLGANRNPMGEASEISHEFLDRFHRNERIGVWSAALGTETAATE</sequence>
<dbReference type="Pfam" id="PF08668">
    <property type="entry name" value="HDOD"/>
    <property type="match status" value="1"/>
</dbReference>
<dbReference type="Proteomes" id="UP000315750">
    <property type="component" value="Chromosome"/>
</dbReference>